<comment type="caution">
    <text evidence="2">The sequence shown here is derived from an EMBL/GenBank/DDBJ whole genome shotgun (WGS) entry which is preliminary data.</text>
</comment>
<keyword evidence="3" id="KW-1185">Reference proteome</keyword>
<organism evidence="2 3">
    <name type="scientific">Deinococcus humi</name>
    <dbReference type="NCBI Taxonomy" id="662880"/>
    <lineage>
        <taxon>Bacteria</taxon>
        <taxon>Thermotogati</taxon>
        <taxon>Deinococcota</taxon>
        <taxon>Deinococci</taxon>
        <taxon>Deinococcales</taxon>
        <taxon>Deinococcaceae</taxon>
        <taxon>Deinococcus</taxon>
    </lineage>
</organism>
<dbReference type="EMBL" id="JACHFL010000006">
    <property type="protein sequence ID" value="MBB5363540.1"/>
    <property type="molecule type" value="Genomic_DNA"/>
</dbReference>
<feature type="transmembrane region" description="Helical" evidence="1">
    <location>
        <begin position="49"/>
        <end position="70"/>
    </location>
</feature>
<evidence type="ECO:0000313" key="2">
    <source>
        <dbReference type="EMBL" id="MBB5363540.1"/>
    </source>
</evidence>
<gene>
    <name evidence="2" type="ORF">HNQ08_002646</name>
</gene>
<reference evidence="2 3" key="1">
    <citation type="submission" date="2020-08" db="EMBL/GenBank/DDBJ databases">
        <title>Genomic Encyclopedia of Type Strains, Phase IV (KMG-IV): sequencing the most valuable type-strain genomes for metagenomic binning, comparative biology and taxonomic classification.</title>
        <authorList>
            <person name="Goeker M."/>
        </authorList>
    </citation>
    <scope>NUCLEOTIDE SEQUENCE [LARGE SCALE GENOMIC DNA]</scope>
    <source>
        <strain evidence="2 3">DSM 27939</strain>
    </source>
</reference>
<evidence type="ECO:0000313" key="3">
    <source>
        <dbReference type="Proteomes" id="UP000552709"/>
    </source>
</evidence>
<feature type="transmembrane region" description="Helical" evidence="1">
    <location>
        <begin position="20"/>
        <end position="42"/>
    </location>
</feature>
<proteinExistence type="predicted"/>
<dbReference type="RefSeq" id="WP_184132668.1">
    <property type="nucleotide sequence ID" value="NZ_JACHFL010000006.1"/>
</dbReference>
<sequence length="109" mass="11047">MSTSSTSSSGRFDTILGWLPVWLGFVLILLAGAACGVSRLLLSPGADVVAFGVAFIAIAVLSWASGAGSTPSVSAGDRSFGGYLAHLRPWVWAVNVGLIVAAIAKILAS</sequence>
<keyword evidence="1" id="KW-0472">Membrane</keyword>
<protein>
    <submittedName>
        <fullName evidence="2">Vacuolar-type H+-ATPase subunit I/STV1</fullName>
    </submittedName>
</protein>
<feature type="transmembrane region" description="Helical" evidence="1">
    <location>
        <begin position="90"/>
        <end position="108"/>
    </location>
</feature>
<dbReference type="AlphaFoldDB" id="A0A7W8NFC2"/>
<keyword evidence="1" id="KW-1133">Transmembrane helix</keyword>
<accession>A0A7W8NFC2</accession>
<evidence type="ECO:0000256" key="1">
    <source>
        <dbReference type="SAM" id="Phobius"/>
    </source>
</evidence>
<dbReference type="Proteomes" id="UP000552709">
    <property type="component" value="Unassembled WGS sequence"/>
</dbReference>
<name>A0A7W8NFC2_9DEIO</name>
<keyword evidence="1" id="KW-0812">Transmembrane</keyword>